<evidence type="ECO:0000256" key="6">
    <source>
        <dbReference type="ARBA" id="ARBA00023128"/>
    </source>
</evidence>
<evidence type="ECO:0000313" key="8">
    <source>
        <dbReference type="EMBL" id="OQO02242.1"/>
    </source>
</evidence>
<keyword evidence="5" id="KW-0560">Oxidoreductase</keyword>
<comment type="similarity">
    <text evidence="3">Belongs to the FMP46 family.</text>
</comment>
<evidence type="ECO:0000256" key="7">
    <source>
        <dbReference type="SAM" id="MobiDB-lite"/>
    </source>
</evidence>
<evidence type="ECO:0000256" key="2">
    <source>
        <dbReference type="ARBA" id="ARBA00004173"/>
    </source>
</evidence>
<dbReference type="InterPro" id="IPR036249">
    <property type="entry name" value="Thioredoxin-like_sf"/>
</dbReference>
<dbReference type="GO" id="GO:0016491">
    <property type="term" value="F:oxidoreductase activity"/>
    <property type="evidence" value="ECO:0007669"/>
    <property type="project" value="UniProtKB-KW"/>
</dbReference>
<dbReference type="Pfam" id="PF07955">
    <property type="entry name" value="DUF1687"/>
    <property type="match status" value="1"/>
</dbReference>
<feature type="compositionally biased region" description="Basic and acidic residues" evidence="7">
    <location>
        <begin position="51"/>
        <end position="61"/>
    </location>
</feature>
<dbReference type="EMBL" id="NAJO01000028">
    <property type="protein sequence ID" value="OQO02242.1"/>
    <property type="molecule type" value="Genomic_DNA"/>
</dbReference>
<feature type="region of interest" description="Disordered" evidence="7">
    <location>
        <begin position="40"/>
        <end position="61"/>
    </location>
</feature>
<evidence type="ECO:0000313" key="9">
    <source>
        <dbReference type="Proteomes" id="UP000192596"/>
    </source>
</evidence>
<comment type="function">
    <text evidence="1">Putative mitochondrial redox protein which could be involved in the reduction of small toxic molecules.</text>
</comment>
<dbReference type="InParanoid" id="A0A1V8STN3"/>
<evidence type="ECO:0000256" key="4">
    <source>
        <dbReference type="ARBA" id="ARBA00022946"/>
    </source>
</evidence>
<protein>
    <submittedName>
        <fullName evidence="8">Uncharacterized protein</fullName>
    </submittedName>
</protein>
<dbReference type="SUPFAM" id="SSF52833">
    <property type="entry name" value="Thioredoxin-like"/>
    <property type="match status" value="1"/>
</dbReference>
<dbReference type="Gene3D" id="3.40.30.10">
    <property type="entry name" value="Glutaredoxin"/>
    <property type="match status" value="1"/>
</dbReference>
<organism evidence="8 9">
    <name type="scientific">Cryoendolithus antarcticus</name>
    <dbReference type="NCBI Taxonomy" id="1507870"/>
    <lineage>
        <taxon>Eukaryota</taxon>
        <taxon>Fungi</taxon>
        <taxon>Dikarya</taxon>
        <taxon>Ascomycota</taxon>
        <taxon>Pezizomycotina</taxon>
        <taxon>Dothideomycetes</taxon>
        <taxon>Dothideomycetidae</taxon>
        <taxon>Cladosporiales</taxon>
        <taxon>Cladosporiaceae</taxon>
        <taxon>Cryoendolithus</taxon>
    </lineage>
</organism>
<evidence type="ECO:0000256" key="3">
    <source>
        <dbReference type="ARBA" id="ARBA00009734"/>
    </source>
</evidence>
<dbReference type="GO" id="GO:0005739">
    <property type="term" value="C:mitochondrion"/>
    <property type="evidence" value="ECO:0007669"/>
    <property type="project" value="UniProtKB-SubCell"/>
</dbReference>
<comment type="subcellular location">
    <subcellularLocation>
        <location evidence="2">Mitochondrion</location>
    </subcellularLocation>
</comment>
<reference evidence="9" key="1">
    <citation type="submission" date="2017-03" db="EMBL/GenBank/DDBJ databases">
        <title>Genomes of endolithic fungi from Antarctica.</title>
        <authorList>
            <person name="Coleine C."/>
            <person name="Masonjones S."/>
            <person name="Stajich J.E."/>
        </authorList>
    </citation>
    <scope>NUCLEOTIDE SEQUENCE [LARGE SCALE GENOMIC DNA]</scope>
    <source>
        <strain evidence="9">CCFEE 5527</strain>
    </source>
</reference>
<evidence type="ECO:0000256" key="5">
    <source>
        <dbReference type="ARBA" id="ARBA00023002"/>
    </source>
</evidence>
<name>A0A1V8STN3_9PEZI</name>
<proteinExistence type="inferred from homology"/>
<accession>A0A1V8STN3</accession>
<gene>
    <name evidence="8" type="ORF">B0A48_11796</name>
</gene>
<dbReference type="Proteomes" id="UP000192596">
    <property type="component" value="Unassembled WGS sequence"/>
</dbReference>
<dbReference type="InterPro" id="IPR012882">
    <property type="entry name" value="Fmp46"/>
</dbReference>
<dbReference type="PANTHER" id="PTHR28071:SF1">
    <property type="entry name" value="REDOX PROTEIN FMP46, MITOCHONDRIAL-RELATED"/>
    <property type="match status" value="1"/>
</dbReference>
<keyword evidence="4" id="KW-0809">Transit peptide</keyword>
<keyword evidence="6" id="KW-0496">Mitochondrion</keyword>
<comment type="caution">
    <text evidence="8">The sequence shown here is derived from an EMBL/GenBank/DDBJ whole genome shotgun (WGS) entry which is preliminary data.</text>
</comment>
<evidence type="ECO:0000256" key="1">
    <source>
        <dbReference type="ARBA" id="ARBA00002963"/>
    </source>
</evidence>
<keyword evidence="9" id="KW-1185">Reference proteome</keyword>
<dbReference type="AlphaFoldDB" id="A0A1V8STN3"/>
<dbReference type="OrthoDB" id="59229at2759"/>
<dbReference type="PANTHER" id="PTHR28071">
    <property type="entry name" value="REDOX PROTEIN FMP46, MITOCHONDRIAL-RELATED"/>
    <property type="match status" value="1"/>
</dbReference>
<sequence length="150" mass="16487">MSLFRNLFKEGARRDVITLFHSPSNAASMRAHTLLKQTAAAASSTATEDQASDHSKQSKVEREFDLDIQEALPTSDQLHNILAFLGPSSLGSAVKDATSLEDAEKKFRASESSFVRPITVDWENGKAGEFTARFVRGRERASACFTETSF</sequence>